<reference evidence="2" key="1">
    <citation type="submission" date="2023-08" db="EMBL/GenBank/DDBJ databases">
        <title>Pelteobagrus vachellii genome.</title>
        <authorList>
            <person name="Liu H."/>
        </authorList>
    </citation>
    <scope>NUCLEOTIDE SEQUENCE</scope>
    <source>
        <strain evidence="2">PRFRI_2022a</strain>
        <tissue evidence="2">Muscle</tissue>
    </source>
</reference>
<dbReference type="AlphaFoldDB" id="A0AA88MNZ8"/>
<feature type="region of interest" description="Disordered" evidence="1">
    <location>
        <begin position="1"/>
        <end position="35"/>
    </location>
</feature>
<keyword evidence="3" id="KW-1185">Reference proteome</keyword>
<evidence type="ECO:0000313" key="3">
    <source>
        <dbReference type="Proteomes" id="UP001187315"/>
    </source>
</evidence>
<evidence type="ECO:0000256" key="1">
    <source>
        <dbReference type="SAM" id="MobiDB-lite"/>
    </source>
</evidence>
<name>A0AA88MNZ8_TACVA</name>
<sequence length="53" mass="5936">MMKILANISHLSTEDETQTKDTDGDGLENEVKAEADVRDEVGLARRMIRSETD</sequence>
<feature type="compositionally biased region" description="Basic and acidic residues" evidence="1">
    <location>
        <begin position="17"/>
        <end position="35"/>
    </location>
</feature>
<dbReference type="Proteomes" id="UP001187315">
    <property type="component" value="Unassembled WGS sequence"/>
</dbReference>
<comment type="caution">
    <text evidence="2">The sequence shown here is derived from an EMBL/GenBank/DDBJ whole genome shotgun (WGS) entry which is preliminary data.</text>
</comment>
<accession>A0AA88MNZ8</accession>
<dbReference type="EMBL" id="JAVHJS010000012">
    <property type="protein sequence ID" value="KAK2840582.1"/>
    <property type="molecule type" value="Genomic_DNA"/>
</dbReference>
<proteinExistence type="predicted"/>
<protein>
    <submittedName>
        <fullName evidence="2">Uncharacterized protein</fullName>
    </submittedName>
</protein>
<gene>
    <name evidence="2" type="ORF">Q7C36_012161</name>
</gene>
<evidence type="ECO:0000313" key="2">
    <source>
        <dbReference type="EMBL" id="KAK2840582.1"/>
    </source>
</evidence>
<organism evidence="2 3">
    <name type="scientific">Tachysurus vachellii</name>
    <name type="common">Darkbarbel catfish</name>
    <name type="synonym">Pelteobagrus vachellii</name>
    <dbReference type="NCBI Taxonomy" id="175792"/>
    <lineage>
        <taxon>Eukaryota</taxon>
        <taxon>Metazoa</taxon>
        <taxon>Chordata</taxon>
        <taxon>Craniata</taxon>
        <taxon>Vertebrata</taxon>
        <taxon>Euteleostomi</taxon>
        <taxon>Actinopterygii</taxon>
        <taxon>Neopterygii</taxon>
        <taxon>Teleostei</taxon>
        <taxon>Ostariophysi</taxon>
        <taxon>Siluriformes</taxon>
        <taxon>Bagridae</taxon>
        <taxon>Tachysurus</taxon>
    </lineage>
</organism>